<organism evidence="1 2">
    <name type="scientific">Saccharopolyspora oryzae</name>
    <dbReference type="NCBI Taxonomy" id="2997343"/>
    <lineage>
        <taxon>Bacteria</taxon>
        <taxon>Bacillati</taxon>
        <taxon>Actinomycetota</taxon>
        <taxon>Actinomycetes</taxon>
        <taxon>Pseudonocardiales</taxon>
        <taxon>Pseudonocardiaceae</taxon>
        <taxon>Saccharopolyspora</taxon>
    </lineage>
</organism>
<protein>
    <recommendedName>
        <fullName evidence="3">Carbohydrate kinase FGGY N-terminal domain-containing protein</fullName>
    </recommendedName>
</protein>
<dbReference type="EMBL" id="JAQGLA010000010">
    <property type="protein sequence ID" value="MDA3625729.1"/>
    <property type="molecule type" value="Genomic_DNA"/>
</dbReference>
<evidence type="ECO:0008006" key="3">
    <source>
        <dbReference type="Google" id="ProtNLM"/>
    </source>
</evidence>
<dbReference type="Proteomes" id="UP001210380">
    <property type="component" value="Unassembled WGS sequence"/>
</dbReference>
<gene>
    <name evidence="1" type="ORF">OU415_09795</name>
</gene>
<accession>A0ABT4UVL8</accession>
<comment type="caution">
    <text evidence="1">The sequence shown here is derived from an EMBL/GenBank/DDBJ whole genome shotgun (WGS) entry which is preliminary data.</text>
</comment>
<evidence type="ECO:0000313" key="2">
    <source>
        <dbReference type="Proteomes" id="UP001210380"/>
    </source>
</evidence>
<keyword evidence="2" id="KW-1185">Reference proteome</keyword>
<dbReference type="RefSeq" id="WP_270948299.1">
    <property type="nucleotide sequence ID" value="NZ_JAQGLA010000010.1"/>
</dbReference>
<proteinExistence type="predicted"/>
<evidence type="ECO:0000313" key="1">
    <source>
        <dbReference type="EMBL" id="MDA3625729.1"/>
    </source>
</evidence>
<reference evidence="1 2" key="1">
    <citation type="submission" date="2022-11" db="EMBL/GenBank/DDBJ databases">
        <title>Draft genome sequence of Saccharopolyspora sp. WRP15-2 isolated from rhizosphere soils of wild rice in Thailand.</title>
        <authorList>
            <person name="Duangmal K."/>
            <person name="Kammanee S."/>
            <person name="Muangham S."/>
        </authorList>
    </citation>
    <scope>NUCLEOTIDE SEQUENCE [LARGE SCALE GENOMIC DNA]</scope>
    <source>
        <strain evidence="1 2">WRP15-2</strain>
    </source>
</reference>
<name>A0ABT4UVL8_9PSEU</name>
<sequence>MSFLGVDIGTSSSKGVLVDASGPLQLDRQASRTMEWETAVNR</sequence>